<dbReference type="OrthoDB" id="1121030at2"/>
<organism evidence="1 2">
    <name type="scientific">Ekhidna lutea</name>
    <dbReference type="NCBI Taxonomy" id="447679"/>
    <lineage>
        <taxon>Bacteria</taxon>
        <taxon>Pseudomonadati</taxon>
        <taxon>Bacteroidota</taxon>
        <taxon>Cytophagia</taxon>
        <taxon>Cytophagales</taxon>
        <taxon>Reichenbachiellaceae</taxon>
        <taxon>Ekhidna</taxon>
    </lineage>
</organism>
<dbReference type="AlphaFoldDB" id="A0A239F554"/>
<evidence type="ECO:0000313" key="2">
    <source>
        <dbReference type="Proteomes" id="UP000198393"/>
    </source>
</evidence>
<dbReference type="Pfam" id="PF19630">
    <property type="entry name" value="DUF6134"/>
    <property type="match status" value="1"/>
</dbReference>
<reference evidence="1 2" key="1">
    <citation type="submission" date="2017-06" db="EMBL/GenBank/DDBJ databases">
        <authorList>
            <person name="Kim H.J."/>
            <person name="Triplett B.A."/>
        </authorList>
    </citation>
    <scope>NUCLEOTIDE SEQUENCE [LARGE SCALE GENOMIC DNA]</scope>
    <source>
        <strain evidence="1 2">DSM 19307</strain>
    </source>
</reference>
<dbReference type="Proteomes" id="UP000198393">
    <property type="component" value="Unassembled WGS sequence"/>
</dbReference>
<dbReference type="EMBL" id="FZPD01000001">
    <property type="protein sequence ID" value="SNS51967.1"/>
    <property type="molecule type" value="Genomic_DNA"/>
</dbReference>
<dbReference type="InterPro" id="IPR045767">
    <property type="entry name" value="DUF6134"/>
</dbReference>
<protein>
    <submittedName>
        <fullName evidence="1">Uncharacterized protein</fullName>
    </submittedName>
</protein>
<gene>
    <name evidence="1" type="ORF">SAMN05421640_0495</name>
</gene>
<sequence>MKRIFTIVYLSIVCQAALGQTLHYDVIKGSKNLGNMTVERIQKENAVKYEIKSEVTFRILFSFTVDYESSSEYKHGKLIKEYTHNELNGSTQKESTIWFDGEKYTLDLNGSRSTFKGPIKYSVATIYFQEPKDGQKVYSPQFGDYLTFNEVGNHQYELESPDGMNLYSYRNGLCTEVKVSRDFAKFYFKMTPESLKKVEDKNIVGGSPVVD</sequence>
<evidence type="ECO:0000313" key="1">
    <source>
        <dbReference type="EMBL" id="SNS51967.1"/>
    </source>
</evidence>
<proteinExistence type="predicted"/>
<dbReference type="RefSeq" id="WP_089355260.1">
    <property type="nucleotide sequence ID" value="NZ_FZPD01000001.1"/>
</dbReference>
<accession>A0A239F554</accession>
<keyword evidence="2" id="KW-1185">Reference proteome</keyword>
<name>A0A239F554_EKHLU</name>